<sequence length="124" mass="13925">MAGFFYGKEVNIVAITKEAIGTIVNFCLPDIYGEVLSPRQVYLGETGGYGIFFGRVSYQLRVQELDGEPLIPKWTKQPIVALVKRDQVTTLAYAIDVRNLEEPLAAAVAERLSLWNSLTWPEEF</sequence>
<dbReference type="AlphaFoldDB" id="A0A1F5IQJ4"/>
<comment type="caution">
    <text evidence="1">The sequence shown here is derived from an EMBL/GenBank/DDBJ whole genome shotgun (WGS) entry which is preliminary data.</text>
</comment>
<evidence type="ECO:0000313" key="2">
    <source>
        <dbReference type="Proteomes" id="UP000176336"/>
    </source>
</evidence>
<proteinExistence type="predicted"/>
<accession>A0A1F5IQJ4</accession>
<protein>
    <submittedName>
        <fullName evidence="1">Uncharacterized protein</fullName>
    </submittedName>
</protein>
<evidence type="ECO:0000313" key="1">
    <source>
        <dbReference type="EMBL" id="OGE18638.1"/>
    </source>
</evidence>
<organism evidence="1 2">
    <name type="scientific">Candidatus Daviesbacteria bacterium RIFCSPHIGHO2_01_FULL_41_23</name>
    <dbReference type="NCBI Taxonomy" id="1797764"/>
    <lineage>
        <taxon>Bacteria</taxon>
        <taxon>Candidatus Daviesiibacteriota</taxon>
    </lineage>
</organism>
<dbReference type="Proteomes" id="UP000176336">
    <property type="component" value="Unassembled WGS sequence"/>
</dbReference>
<gene>
    <name evidence="1" type="ORF">A2871_04025</name>
</gene>
<dbReference type="EMBL" id="MFCR01000011">
    <property type="protein sequence ID" value="OGE18638.1"/>
    <property type="molecule type" value="Genomic_DNA"/>
</dbReference>
<reference evidence="1 2" key="1">
    <citation type="journal article" date="2016" name="Nat. Commun.">
        <title>Thousands of microbial genomes shed light on interconnected biogeochemical processes in an aquifer system.</title>
        <authorList>
            <person name="Anantharaman K."/>
            <person name="Brown C.T."/>
            <person name="Hug L.A."/>
            <person name="Sharon I."/>
            <person name="Castelle C.J."/>
            <person name="Probst A.J."/>
            <person name="Thomas B.C."/>
            <person name="Singh A."/>
            <person name="Wilkins M.J."/>
            <person name="Karaoz U."/>
            <person name="Brodie E.L."/>
            <person name="Williams K.H."/>
            <person name="Hubbard S.S."/>
            <person name="Banfield J.F."/>
        </authorList>
    </citation>
    <scope>NUCLEOTIDE SEQUENCE [LARGE SCALE GENOMIC DNA]</scope>
</reference>
<name>A0A1F5IQJ4_9BACT</name>